<dbReference type="EMBL" id="OU898280">
    <property type="protein sequence ID" value="CAH1279927.1"/>
    <property type="molecule type" value="Genomic_DNA"/>
</dbReference>
<dbReference type="GO" id="GO:0005415">
    <property type="term" value="F:nucleoside:sodium symporter activity"/>
    <property type="evidence" value="ECO:0007669"/>
    <property type="project" value="TreeGrafter"/>
</dbReference>
<feature type="transmembrane region" description="Helical" evidence="7">
    <location>
        <begin position="182"/>
        <end position="201"/>
    </location>
</feature>
<gene>
    <name evidence="11" type="ORF">DIABBA_LOCUS7897</name>
</gene>
<dbReference type="OrthoDB" id="6075923at2759"/>
<evidence type="ECO:0000259" key="9">
    <source>
        <dbReference type="Pfam" id="PF07662"/>
    </source>
</evidence>
<dbReference type="PANTHER" id="PTHR10590">
    <property type="entry name" value="SODIUM/NUCLEOSIDE COTRANSPORTER"/>
    <property type="match status" value="1"/>
</dbReference>
<feature type="domain" description="Nucleoside transporter/FeoB GTPase Gate" evidence="10">
    <location>
        <begin position="241"/>
        <end position="339"/>
    </location>
</feature>
<evidence type="ECO:0000256" key="5">
    <source>
        <dbReference type="ARBA" id="ARBA00022989"/>
    </source>
</evidence>
<feature type="domain" description="Concentrative nucleoside transporter C-terminal" evidence="9">
    <location>
        <begin position="344"/>
        <end position="553"/>
    </location>
</feature>
<keyword evidence="5 7" id="KW-1133">Transmembrane helix</keyword>
<comment type="similarity">
    <text evidence="2">Belongs to the concentrative nucleoside transporter (CNT) (TC 2.A.41) family.</text>
</comment>
<accession>A0A9P0GTG5</accession>
<feature type="transmembrane region" description="Helical" evidence="7">
    <location>
        <begin position="30"/>
        <end position="49"/>
    </location>
</feature>
<organism evidence="11 12">
    <name type="scientific">Diabrotica balteata</name>
    <name type="common">Banded cucumber beetle</name>
    <dbReference type="NCBI Taxonomy" id="107213"/>
    <lineage>
        <taxon>Eukaryota</taxon>
        <taxon>Metazoa</taxon>
        <taxon>Ecdysozoa</taxon>
        <taxon>Arthropoda</taxon>
        <taxon>Hexapoda</taxon>
        <taxon>Insecta</taxon>
        <taxon>Pterygota</taxon>
        <taxon>Neoptera</taxon>
        <taxon>Endopterygota</taxon>
        <taxon>Coleoptera</taxon>
        <taxon>Polyphaga</taxon>
        <taxon>Cucujiformia</taxon>
        <taxon>Chrysomeloidea</taxon>
        <taxon>Chrysomelidae</taxon>
        <taxon>Galerucinae</taxon>
        <taxon>Diabroticina</taxon>
        <taxon>Diabroticites</taxon>
        <taxon>Diabrotica</taxon>
    </lineage>
</organism>
<feature type="transmembrane region" description="Helical" evidence="7">
    <location>
        <begin position="400"/>
        <end position="425"/>
    </location>
</feature>
<dbReference type="InterPro" id="IPR011642">
    <property type="entry name" value="Gate_dom"/>
</dbReference>
<dbReference type="InterPro" id="IPR011657">
    <property type="entry name" value="CNT_C_dom"/>
</dbReference>
<comment type="subcellular location">
    <subcellularLocation>
        <location evidence="1">Cell membrane</location>
        <topology evidence="1">Multi-pass membrane protein</topology>
    </subcellularLocation>
</comment>
<keyword evidence="6 7" id="KW-0472">Membrane</keyword>
<feature type="transmembrane region" description="Helical" evidence="7">
    <location>
        <begin position="535"/>
        <end position="556"/>
    </location>
</feature>
<feature type="transmembrane region" description="Helical" evidence="7">
    <location>
        <begin position="498"/>
        <end position="523"/>
    </location>
</feature>
<proteinExistence type="inferred from homology"/>
<dbReference type="GO" id="GO:0005886">
    <property type="term" value="C:plasma membrane"/>
    <property type="evidence" value="ECO:0007669"/>
    <property type="project" value="UniProtKB-SubCell"/>
</dbReference>
<evidence type="ECO:0000259" key="8">
    <source>
        <dbReference type="Pfam" id="PF01773"/>
    </source>
</evidence>
<dbReference type="Pfam" id="PF07670">
    <property type="entry name" value="Gate"/>
    <property type="match status" value="1"/>
</dbReference>
<sequence>MEDTTIRETEENKNSTRRPISNLFQPRKRILINLTVLIIFTIYFVWATYYYLQNNPPGWEYFGYTTCTGYGFLVIIYAFTIYGYLKFYLLKTSTYLLIKNDILKSTLCKLNKAIENHGRSCVVLRHLNIICYAAVIIAIGIYLAVDTRDNQLRLIPLVGLVIFLIIGYLFSNNRSKIKWRTIFWGVILQFILGLLTIRWNVGRNILECIGEKVDTLLNYAFKAAEFPYGEELVKNQQLFAFRSLSTVYFISFLVNILYYYGIMQNIVLAIGSLLKLIMGTSICESVNSAANIFLGMTEAPLILAPYLKDLTASEIHSVMTSGFATVAGSVLAAYISFGARPQDLITSSIMSAPAALCYSKLLYPETEVIRMKKKNIQQIKIEYNSVLEAATKGVASAMNLVHGIISGVIAFLAAVYFVNGVLGWIGELVGQTEPYWSLELITGKIFIPISYIMGVPWNECESVGTLIGIKTMVNEFVAFERMGGMSKENLLSPRTKVIATYAICGFSNPASIGIMTSALNTLIPNKTDVITKVVMRAWFGGAIVCFMTACIAGIVMPDEAV</sequence>
<keyword evidence="12" id="KW-1185">Reference proteome</keyword>
<keyword evidence="3" id="KW-1003">Cell membrane</keyword>
<dbReference type="InterPro" id="IPR002668">
    <property type="entry name" value="CNT_N_dom"/>
</dbReference>
<protein>
    <recommendedName>
        <fullName evidence="13">Sodium/nucleoside cotransporter</fullName>
    </recommendedName>
</protein>
<reference evidence="11" key="1">
    <citation type="submission" date="2022-01" db="EMBL/GenBank/DDBJ databases">
        <authorList>
            <person name="King R."/>
        </authorList>
    </citation>
    <scope>NUCLEOTIDE SEQUENCE</scope>
</reference>
<evidence type="ECO:0000256" key="7">
    <source>
        <dbReference type="SAM" id="Phobius"/>
    </source>
</evidence>
<evidence type="ECO:0000313" key="12">
    <source>
        <dbReference type="Proteomes" id="UP001153709"/>
    </source>
</evidence>
<keyword evidence="4 7" id="KW-0812">Transmembrane</keyword>
<feature type="transmembrane region" description="Helical" evidence="7">
    <location>
        <begin position="127"/>
        <end position="145"/>
    </location>
</feature>
<feature type="transmembrane region" description="Helical" evidence="7">
    <location>
        <begin position="151"/>
        <end position="170"/>
    </location>
</feature>
<evidence type="ECO:0008006" key="13">
    <source>
        <dbReference type="Google" id="ProtNLM"/>
    </source>
</evidence>
<evidence type="ECO:0000256" key="3">
    <source>
        <dbReference type="ARBA" id="ARBA00022475"/>
    </source>
</evidence>
<dbReference type="AlphaFoldDB" id="A0A9P0GTG5"/>
<evidence type="ECO:0000259" key="10">
    <source>
        <dbReference type="Pfam" id="PF07670"/>
    </source>
</evidence>
<dbReference type="PANTHER" id="PTHR10590:SF4">
    <property type="entry name" value="SOLUTE CARRIER FAMILY 28 MEMBER 3"/>
    <property type="match status" value="1"/>
</dbReference>
<evidence type="ECO:0000256" key="4">
    <source>
        <dbReference type="ARBA" id="ARBA00022692"/>
    </source>
</evidence>
<evidence type="ECO:0000256" key="1">
    <source>
        <dbReference type="ARBA" id="ARBA00004651"/>
    </source>
</evidence>
<dbReference type="InterPro" id="IPR008276">
    <property type="entry name" value="C_nuclsd_transpt"/>
</dbReference>
<dbReference type="Pfam" id="PF01773">
    <property type="entry name" value="Nucleos_tra2_N"/>
    <property type="match status" value="1"/>
</dbReference>
<feature type="transmembrane region" description="Helical" evidence="7">
    <location>
        <begin position="61"/>
        <end position="85"/>
    </location>
</feature>
<evidence type="ECO:0000256" key="6">
    <source>
        <dbReference type="ARBA" id="ARBA00023136"/>
    </source>
</evidence>
<dbReference type="Proteomes" id="UP001153709">
    <property type="component" value="Chromosome 5"/>
</dbReference>
<feature type="transmembrane region" description="Helical" evidence="7">
    <location>
        <begin position="239"/>
        <end position="259"/>
    </location>
</feature>
<dbReference type="Pfam" id="PF07662">
    <property type="entry name" value="Nucleos_tra2_C"/>
    <property type="match status" value="1"/>
</dbReference>
<name>A0A9P0GTG5_DIABA</name>
<feature type="transmembrane region" description="Helical" evidence="7">
    <location>
        <begin position="319"/>
        <end position="338"/>
    </location>
</feature>
<feature type="domain" description="Concentrative nucleoside transporter N-terminal" evidence="8">
    <location>
        <begin position="158"/>
        <end position="230"/>
    </location>
</feature>
<evidence type="ECO:0000313" key="11">
    <source>
        <dbReference type="EMBL" id="CAH1279927.1"/>
    </source>
</evidence>
<evidence type="ECO:0000256" key="2">
    <source>
        <dbReference type="ARBA" id="ARBA00009033"/>
    </source>
</evidence>